<comment type="similarity">
    <text evidence="1 4 5">Belongs to the universal ribosomal protein uL15 family.</text>
</comment>
<dbReference type="PANTHER" id="PTHR12934:SF11">
    <property type="entry name" value="LARGE RIBOSOMAL SUBUNIT PROTEIN UL15M"/>
    <property type="match status" value="1"/>
</dbReference>
<dbReference type="PANTHER" id="PTHR12934">
    <property type="entry name" value="50S RIBOSOMAL PROTEIN L15"/>
    <property type="match status" value="1"/>
</dbReference>
<evidence type="ECO:0000256" key="6">
    <source>
        <dbReference type="SAM" id="MobiDB-lite"/>
    </source>
</evidence>
<dbReference type="InterPro" id="IPR001196">
    <property type="entry name" value="Ribosomal_uL15_CS"/>
</dbReference>
<dbReference type="InterPro" id="IPR030878">
    <property type="entry name" value="Ribosomal_uL15"/>
</dbReference>
<dbReference type="GO" id="GO:0006412">
    <property type="term" value="P:translation"/>
    <property type="evidence" value="ECO:0007669"/>
    <property type="project" value="UniProtKB-UniRule"/>
</dbReference>
<gene>
    <name evidence="4" type="primary">rplO</name>
</gene>
<reference evidence="8" key="1">
    <citation type="journal article" date="2010" name="ISME J.">
        <title>Metagenome of the Mediterranean deep chlorophyll maximum studied by direct and fosmid library 454 pyrosequencing.</title>
        <authorList>
            <person name="Ghai R."/>
            <person name="Martin-Cuadrado A.B."/>
            <person name="Molto A.G."/>
            <person name="Heredia I.G."/>
            <person name="Cabrera R."/>
            <person name="Martin J."/>
            <person name="Verdu M."/>
            <person name="Deschamps P."/>
            <person name="Moreira D."/>
            <person name="Lopez-Garcia P."/>
            <person name="Mira A."/>
            <person name="Rodriguez-Valera F."/>
        </authorList>
    </citation>
    <scope>NUCLEOTIDE SEQUENCE</scope>
</reference>
<dbReference type="InterPro" id="IPR021131">
    <property type="entry name" value="Ribosomal_uL15/eL18"/>
</dbReference>
<name>D6PDF0_9BACT</name>
<dbReference type="PROSITE" id="PS00475">
    <property type="entry name" value="RIBOSOMAL_L15"/>
    <property type="match status" value="1"/>
</dbReference>
<dbReference type="SUPFAM" id="SSF52080">
    <property type="entry name" value="Ribosomal proteins L15p and L18e"/>
    <property type="match status" value="1"/>
</dbReference>
<evidence type="ECO:0000259" key="7">
    <source>
        <dbReference type="Pfam" id="PF00828"/>
    </source>
</evidence>
<feature type="region of interest" description="Disordered" evidence="6">
    <location>
        <begin position="1"/>
        <end position="44"/>
    </location>
</feature>
<feature type="domain" description="Large ribosomal subunit protein uL15/eL18" evidence="7">
    <location>
        <begin position="76"/>
        <end position="141"/>
    </location>
</feature>
<comment type="subunit">
    <text evidence="4">Part of the 50S ribosomal subunit.</text>
</comment>
<dbReference type="NCBIfam" id="TIGR01071">
    <property type="entry name" value="rplO_bact"/>
    <property type="match status" value="1"/>
</dbReference>
<keyword evidence="4" id="KW-0699">rRNA-binding</keyword>
<evidence type="ECO:0000256" key="3">
    <source>
        <dbReference type="ARBA" id="ARBA00023274"/>
    </source>
</evidence>
<protein>
    <recommendedName>
        <fullName evidence="4">Large ribosomal subunit protein uL15</fullName>
    </recommendedName>
</protein>
<dbReference type="AlphaFoldDB" id="D6PDF0"/>
<evidence type="ECO:0000256" key="1">
    <source>
        <dbReference type="ARBA" id="ARBA00007320"/>
    </source>
</evidence>
<evidence type="ECO:0000313" key="8">
    <source>
        <dbReference type="EMBL" id="ADD93751.1"/>
    </source>
</evidence>
<proteinExistence type="inferred from homology"/>
<keyword evidence="3 4" id="KW-0687">Ribonucleoprotein</keyword>
<accession>D6PDF0</accession>
<evidence type="ECO:0000256" key="4">
    <source>
        <dbReference type="HAMAP-Rule" id="MF_01341"/>
    </source>
</evidence>
<comment type="function">
    <text evidence="4">Binds to the 23S rRNA.</text>
</comment>
<dbReference type="GO" id="GO:0003735">
    <property type="term" value="F:structural constituent of ribosome"/>
    <property type="evidence" value="ECO:0007669"/>
    <property type="project" value="InterPro"/>
</dbReference>
<evidence type="ECO:0000256" key="5">
    <source>
        <dbReference type="RuleBase" id="RU003888"/>
    </source>
</evidence>
<organism evidence="8">
    <name type="scientific">uncultured marine bacterium MedDCM-OCT-S05-C114</name>
    <dbReference type="NCBI Taxonomy" id="743063"/>
    <lineage>
        <taxon>Bacteria</taxon>
        <taxon>environmental samples</taxon>
    </lineage>
</organism>
<dbReference type="GO" id="GO:0022625">
    <property type="term" value="C:cytosolic large ribosomal subunit"/>
    <property type="evidence" value="ECO:0007669"/>
    <property type="project" value="TreeGrafter"/>
</dbReference>
<dbReference type="InterPro" id="IPR036227">
    <property type="entry name" value="Ribosomal_uL15/eL18_sf"/>
</dbReference>
<dbReference type="Pfam" id="PF00828">
    <property type="entry name" value="Ribosomal_L27A"/>
    <property type="match status" value="1"/>
</dbReference>
<dbReference type="HAMAP" id="MF_01341">
    <property type="entry name" value="Ribosomal_uL15"/>
    <property type="match status" value="1"/>
</dbReference>
<keyword evidence="4" id="KW-0694">RNA-binding</keyword>
<keyword evidence="2 4" id="KW-0689">Ribosomal protein</keyword>
<dbReference type="Gene3D" id="3.100.10.10">
    <property type="match status" value="1"/>
</dbReference>
<sequence length="143" mass="15387">MKESNLPKGPNREKKRLGRGEGNGHGKTCCRGHKGAGARSGYSLRPGFEGGQMPLFRKLPQRGFSQARFRKPCSVVNLSDLERITGDIVDAESLKAAGLVRQNSKRIKLLGDGEISKAVTVNVDLVSNSAKEKIEAAGGKIQD</sequence>
<dbReference type="InterPro" id="IPR005749">
    <property type="entry name" value="Ribosomal_uL15_bac-type"/>
</dbReference>
<dbReference type="EMBL" id="GU942995">
    <property type="protein sequence ID" value="ADD93751.1"/>
    <property type="molecule type" value="Genomic_DNA"/>
</dbReference>
<dbReference type="GO" id="GO:0019843">
    <property type="term" value="F:rRNA binding"/>
    <property type="evidence" value="ECO:0007669"/>
    <property type="project" value="UniProtKB-UniRule"/>
</dbReference>
<evidence type="ECO:0000256" key="2">
    <source>
        <dbReference type="ARBA" id="ARBA00022980"/>
    </source>
</evidence>